<protein>
    <submittedName>
        <fullName evidence="1">Uncharacterized protein</fullName>
    </submittedName>
</protein>
<evidence type="ECO:0000313" key="2">
    <source>
        <dbReference type="Proteomes" id="UP000033423"/>
    </source>
</evidence>
<sequence length="86" mass="9299">MLRFTECTTRLGSLRPQKLRGPGCSIHTSRTCNNALSAVGKGTSSPRRGRASSNCRVYSALGAKRISSMRPCSTALPERITTTLWA</sequence>
<keyword evidence="2" id="KW-1185">Reference proteome</keyword>
<evidence type="ECO:0000313" key="1">
    <source>
        <dbReference type="EMBL" id="KJU85284.1"/>
    </source>
</evidence>
<name>A0A0F3GTN9_9BACT</name>
<gene>
    <name evidence="1" type="ORF">MBAV_002521</name>
</gene>
<comment type="caution">
    <text evidence="1">The sequence shown here is derived from an EMBL/GenBank/DDBJ whole genome shotgun (WGS) entry which is preliminary data.</text>
</comment>
<dbReference type="Proteomes" id="UP000033423">
    <property type="component" value="Unassembled WGS sequence"/>
</dbReference>
<dbReference type="EMBL" id="LACI01001091">
    <property type="protein sequence ID" value="KJU85284.1"/>
    <property type="molecule type" value="Genomic_DNA"/>
</dbReference>
<dbReference type="AlphaFoldDB" id="A0A0F3GTN9"/>
<reference evidence="1 2" key="1">
    <citation type="submission" date="2015-02" db="EMBL/GenBank/DDBJ databases">
        <title>Single-cell genomics of uncultivated deep-branching MTB reveals a conserved set of magnetosome genes.</title>
        <authorList>
            <person name="Kolinko S."/>
            <person name="Richter M."/>
            <person name="Glockner F.O."/>
            <person name="Brachmann A."/>
            <person name="Schuler D."/>
        </authorList>
    </citation>
    <scope>NUCLEOTIDE SEQUENCE [LARGE SCALE GENOMIC DNA]</scope>
    <source>
        <strain evidence="1">TM-1</strain>
    </source>
</reference>
<accession>A0A0F3GTN9</accession>
<proteinExistence type="predicted"/>
<organism evidence="1 2">
    <name type="scientific">Candidatus Magnetobacterium bavaricum</name>
    <dbReference type="NCBI Taxonomy" id="29290"/>
    <lineage>
        <taxon>Bacteria</taxon>
        <taxon>Pseudomonadati</taxon>
        <taxon>Nitrospirota</taxon>
        <taxon>Thermodesulfovibrionia</taxon>
        <taxon>Thermodesulfovibrionales</taxon>
        <taxon>Candidatus Magnetobacteriaceae</taxon>
        <taxon>Candidatus Magnetobacterium</taxon>
    </lineage>
</organism>